<dbReference type="InterPro" id="IPR002818">
    <property type="entry name" value="DJ-1/PfpI"/>
</dbReference>
<dbReference type="Pfam" id="PF01965">
    <property type="entry name" value="DJ-1_PfpI"/>
    <property type="match status" value="1"/>
</dbReference>
<organism evidence="2 3">
    <name type="scientific">Sporomusa silvacetica DSM 10669</name>
    <dbReference type="NCBI Taxonomy" id="1123289"/>
    <lineage>
        <taxon>Bacteria</taxon>
        <taxon>Bacillati</taxon>
        <taxon>Bacillota</taxon>
        <taxon>Negativicutes</taxon>
        <taxon>Selenomonadales</taxon>
        <taxon>Sporomusaceae</taxon>
        <taxon>Sporomusa</taxon>
    </lineage>
</organism>
<dbReference type="GO" id="GO:0006508">
    <property type="term" value="P:proteolysis"/>
    <property type="evidence" value="ECO:0007669"/>
    <property type="project" value="UniProtKB-KW"/>
</dbReference>
<feature type="domain" description="DJ-1/PfpI" evidence="1">
    <location>
        <begin position="2"/>
        <end position="176"/>
    </location>
</feature>
<keyword evidence="2" id="KW-0326">Glycosidase</keyword>
<keyword evidence="2" id="KW-0645">Protease</keyword>
<keyword evidence="2" id="KW-0378">Hydrolase</keyword>
<keyword evidence="3" id="KW-1185">Reference proteome</keyword>
<reference evidence="2" key="1">
    <citation type="submission" date="2024-05" db="EMBL/GenBank/DDBJ databases">
        <title>Isolation and characterization of Sporomusa carbonis sp. nov., a carboxydotrophic hydrogenogen in the genus of Sporomusa isolated from a charcoal burning pile.</title>
        <authorList>
            <person name="Boeer T."/>
            <person name="Rosenbaum F."/>
            <person name="Eysell L."/>
            <person name="Mueller V."/>
            <person name="Daniel R."/>
            <person name="Poehlein A."/>
        </authorList>
    </citation>
    <scope>NUCLEOTIDE SEQUENCE [LARGE SCALE GENOMIC DNA]</scope>
    <source>
        <strain evidence="2">DSM 10669</strain>
    </source>
</reference>
<dbReference type="Gene3D" id="3.40.50.880">
    <property type="match status" value="1"/>
</dbReference>
<protein>
    <submittedName>
        <fullName evidence="2">Protease YdeA</fullName>
        <ecNumber evidence="2">3.2.-.-</ecNumber>
    </submittedName>
</protein>
<dbReference type="GO" id="GO:0016798">
    <property type="term" value="F:hydrolase activity, acting on glycosyl bonds"/>
    <property type="evidence" value="ECO:0007669"/>
    <property type="project" value="UniProtKB-KW"/>
</dbReference>
<evidence type="ECO:0000313" key="2">
    <source>
        <dbReference type="EMBL" id="XFO67165.1"/>
    </source>
</evidence>
<dbReference type="Proteomes" id="UP000216752">
    <property type="component" value="Chromosome"/>
</dbReference>
<dbReference type="InterPro" id="IPR029062">
    <property type="entry name" value="Class_I_gatase-like"/>
</dbReference>
<dbReference type="PANTHER" id="PTHR48094:SF19">
    <property type="entry name" value="DJ-1_PFPI DOMAIN-CONTAINING PROTEIN"/>
    <property type="match status" value="1"/>
</dbReference>
<name>A0ABZ3IN75_9FIRM</name>
<proteinExistence type="predicted"/>
<dbReference type="SUPFAM" id="SSF52317">
    <property type="entry name" value="Class I glutamine amidotransferase-like"/>
    <property type="match status" value="1"/>
</dbReference>
<dbReference type="PANTHER" id="PTHR48094">
    <property type="entry name" value="PROTEIN/NUCLEIC ACID DEGLYCASE DJ-1-RELATED"/>
    <property type="match status" value="1"/>
</dbReference>
<dbReference type="GO" id="GO:0008233">
    <property type="term" value="F:peptidase activity"/>
    <property type="evidence" value="ECO:0007669"/>
    <property type="project" value="UniProtKB-KW"/>
</dbReference>
<sequence>MKNVYILVFNGMADWEPAIALCEIRRRGKLPVVSVGFSKEPITTMGGLKVTPDITLSKMNFEQALLVILPGGEMWQKKNPDFSEYFNKIESLERLLINFHKKGVPIAAICGATITMARAGLLKGIKHTSNAPDFLDKFVPDYGNKSDYVADFAVRDGNIITASGGGSVEFARRIIELLGIYPDNQIEEWYQMFKFGIGSFRKLPLLPNGNDASSVLGDKKDVDNS</sequence>
<evidence type="ECO:0000313" key="3">
    <source>
        <dbReference type="Proteomes" id="UP000216752"/>
    </source>
</evidence>
<gene>
    <name evidence="2" type="primary">ydeA_2</name>
    <name evidence="2" type="ORF">SPSIL_033540</name>
</gene>
<accession>A0ABZ3IN75</accession>
<dbReference type="EMBL" id="CP155573">
    <property type="protein sequence ID" value="XFO67165.1"/>
    <property type="molecule type" value="Genomic_DNA"/>
</dbReference>
<evidence type="ECO:0000259" key="1">
    <source>
        <dbReference type="Pfam" id="PF01965"/>
    </source>
</evidence>
<dbReference type="EC" id="3.2.-.-" evidence="2"/>
<dbReference type="InterPro" id="IPR050325">
    <property type="entry name" value="Prot/Nucl_acid_deglycase"/>
</dbReference>